<sequence length="208" mass="21887">MITAVGTEIGTETRTDTDWAALTLDAAGRCTAFLEDADGDWTRPAGRLEWSGHRTLDHLALGLTGYAGLLTAKPRDRYITLFASLDPEAPVSARLEGIRVAASFLAAAVRAAAPADRAWHPWGHADGPGFAAMGVVETVVHTHDIAAGLGLGWTPPDDLAAPALGRLFPDAPGGHTPGETLLWCTGRLALPGLGLRGEWQWDGSVRPV</sequence>
<protein>
    <recommendedName>
        <fullName evidence="1">Mycothiol-dependent maleylpyruvate isomerase metal-binding domain-containing protein</fullName>
    </recommendedName>
</protein>
<dbReference type="InterPro" id="IPR034660">
    <property type="entry name" value="DinB/YfiT-like"/>
</dbReference>
<evidence type="ECO:0000313" key="3">
    <source>
        <dbReference type="Proteomes" id="UP001500879"/>
    </source>
</evidence>
<dbReference type="Pfam" id="PF11716">
    <property type="entry name" value="MDMPI_N"/>
    <property type="match status" value="1"/>
</dbReference>
<comment type="caution">
    <text evidence="2">The sequence shown here is derived from an EMBL/GenBank/DDBJ whole genome shotgun (WGS) entry which is preliminary data.</text>
</comment>
<dbReference type="EMBL" id="BAAABX010000033">
    <property type="protein sequence ID" value="GAA0407249.1"/>
    <property type="molecule type" value="Genomic_DNA"/>
</dbReference>
<accession>A0ABP3IJN6</accession>
<gene>
    <name evidence="2" type="ORF">GCM10010357_30260</name>
</gene>
<proteinExistence type="predicted"/>
<dbReference type="InterPro" id="IPR024344">
    <property type="entry name" value="MDMPI_metal-binding"/>
</dbReference>
<evidence type="ECO:0000259" key="1">
    <source>
        <dbReference type="Pfam" id="PF11716"/>
    </source>
</evidence>
<name>A0ABP3IJN6_9ACTN</name>
<dbReference type="SUPFAM" id="SSF109854">
    <property type="entry name" value="DinB/YfiT-like putative metalloenzymes"/>
    <property type="match status" value="1"/>
</dbReference>
<organism evidence="2 3">
    <name type="scientific">Streptomyces luteireticuli</name>
    <dbReference type="NCBI Taxonomy" id="173858"/>
    <lineage>
        <taxon>Bacteria</taxon>
        <taxon>Bacillati</taxon>
        <taxon>Actinomycetota</taxon>
        <taxon>Actinomycetes</taxon>
        <taxon>Kitasatosporales</taxon>
        <taxon>Streptomycetaceae</taxon>
        <taxon>Streptomyces</taxon>
    </lineage>
</organism>
<keyword evidence="3" id="KW-1185">Reference proteome</keyword>
<reference evidence="3" key="1">
    <citation type="journal article" date="2019" name="Int. J. Syst. Evol. Microbiol.">
        <title>The Global Catalogue of Microorganisms (GCM) 10K type strain sequencing project: providing services to taxonomists for standard genome sequencing and annotation.</title>
        <authorList>
            <consortium name="The Broad Institute Genomics Platform"/>
            <consortium name="The Broad Institute Genome Sequencing Center for Infectious Disease"/>
            <person name="Wu L."/>
            <person name="Ma J."/>
        </authorList>
    </citation>
    <scope>NUCLEOTIDE SEQUENCE [LARGE SCALE GENOMIC DNA]</scope>
    <source>
        <strain evidence="3">JCM 4788</strain>
    </source>
</reference>
<feature type="domain" description="Mycothiol-dependent maleylpyruvate isomerase metal-binding" evidence="1">
    <location>
        <begin position="26"/>
        <end position="146"/>
    </location>
</feature>
<evidence type="ECO:0000313" key="2">
    <source>
        <dbReference type="EMBL" id="GAA0407249.1"/>
    </source>
</evidence>
<dbReference type="Proteomes" id="UP001500879">
    <property type="component" value="Unassembled WGS sequence"/>
</dbReference>